<evidence type="ECO:0000256" key="2">
    <source>
        <dbReference type="SAM" id="Phobius"/>
    </source>
</evidence>
<feature type="transmembrane region" description="Helical" evidence="2">
    <location>
        <begin position="132"/>
        <end position="151"/>
    </location>
</feature>
<evidence type="ECO:0000313" key="3">
    <source>
        <dbReference type="EMBL" id="KAK5971557.1"/>
    </source>
</evidence>
<feature type="transmembrane region" description="Helical" evidence="2">
    <location>
        <begin position="29"/>
        <end position="49"/>
    </location>
</feature>
<dbReference type="AlphaFoldDB" id="A0AAN8F3F2"/>
<dbReference type="InterPro" id="IPR052854">
    <property type="entry name" value="Serpentine_rcpt_epsilon"/>
</dbReference>
<dbReference type="GO" id="GO:0016020">
    <property type="term" value="C:membrane"/>
    <property type="evidence" value="ECO:0007669"/>
    <property type="project" value="InterPro"/>
</dbReference>
<evidence type="ECO:0000256" key="1">
    <source>
        <dbReference type="ARBA" id="ARBA00006803"/>
    </source>
</evidence>
<keyword evidence="4" id="KW-1185">Reference proteome</keyword>
<name>A0AAN8F3F2_TRICO</name>
<accession>A0AAN8F3F2</accession>
<protein>
    <submittedName>
        <fullName evidence="3">Uncharacterized protein</fullName>
    </submittedName>
</protein>
<keyword evidence="2" id="KW-1133">Transmembrane helix</keyword>
<dbReference type="Proteomes" id="UP001331761">
    <property type="component" value="Unassembled WGS sequence"/>
</dbReference>
<feature type="transmembrane region" description="Helical" evidence="2">
    <location>
        <begin position="56"/>
        <end position="81"/>
    </location>
</feature>
<organism evidence="3 4">
    <name type="scientific">Trichostrongylus colubriformis</name>
    <name type="common">Black scour worm</name>
    <dbReference type="NCBI Taxonomy" id="6319"/>
    <lineage>
        <taxon>Eukaryota</taxon>
        <taxon>Metazoa</taxon>
        <taxon>Ecdysozoa</taxon>
        <taxon>Nematoda</taxon>
        <taxon>Chromadorea</taxon>
        <taxon>Rhabditida</taxon>
        <taxon>Rhabditina</taxon>
        <taxon>Rhabditomorpha</taxon>
        <taxon>Strongyloidea</taxon>
        <taxon>Trichostrongylidae</taxon>
        <taxon>Trichostrongylus</taxon>
    </lineage>
</organism>
<feature type="transmembrane region" description="Helical" evidence="2">
    <location>
        <begin position="208"/>
        <end position="233"/>
    </location>
</feature>
<proteinExistence type="inferred from homology"/>
<comment type="similarity">
    <text evidence="1">Belongs to the nematode receptor-like protein sre family.</text>
</comment>
<comment type="caution">
    <text evidence="3">The sequence shown here is derived from an EMBL/GenBank/DDBJ whole genome shotgun (WGS) entry which is preliminary data.</text>
</comment>
<sequence>MTMERMENNAQLLEQYAGFLERLINSIMAGLYGLAICVFIGLVLLMFAARSHFHPLFCLLFTLVIICYIICNVLTVALMLMNVTNCGTPQSYAIINAVFPAVYVYLSCMLTFCVLERFFATVFPKNYELRRNWFVLLSLQAIAVVIVVVHSRFDLFGGIVSDLVLLALYCVILVSLATLLMINRRMQASTRGKRSLSFRYQVSENVRALRLITPLVLFDTSVTIADMVAFLWFNVSRAFDADNYKSSPNYLPAYIVLRTAAVVLQYGIAAVMLRHETLRRIAYSTLSKLAGRPICANVDRVDCIGRVAYVENVNRERDDPAAVYFNYLRNQWTK</sequence>
<reference evidence="3 4" key="1">
    <citation type="submission" date="2019-10" db="EMBL/GenBank/DDBJ databases">
        <title>Assembly and Annotation for the nematode Trichostrongylus colubriformis.</title>
        <authorList>
            <person name="Martin J."/>
        </authorList>
    </citation>
    <scope>NUCLEOTIDE SEQUENCE [LARGE SCALE GENOMIC DNA]</scope>
    <source>
        <strain evidence="3">G859</strain>
        <tissue evidence="3">Whole worm</tissue>
    </source>
</reference>
<evidence type="ECO:0000313" key="4">
    <source>
        <dbReference type="Proteomes" id="UP001331761"/>
    </source>
</evidence>
<feature type="transmembrane region" description="Helical" evidence="2">
    <location>
        <begin position="93"/>
        <end position="120"/>
    </location>
</feature>
<feature type="transmembrane region" description="Helical" evidence="2">
    <location>
        <begin position="253"/>
        <end position="273"/>
    </location>
</feature>
<feature type="transmembrane region" description="Helical" evidence="2">
    <location>
        <begin position="163"/>
        <end position="182"/>
    </location>
</feature>
<gene>
    <name evidence="3" type="ORF">GCK32_010042</name>
</gene>
<dbReference type="GO" id="GO:0007606">
    <property type="term" value="P:sensory perception of chemical stimulus"/>
    <property type="evidence" value="ECO:0007669"/>
    <property type="project" value="InterPro"/>
</dbReference>
<keyword evidence="2" id="KW-0812">Transmembrane</keyword>
<dbReference type="PANTHER" id="PTHR47518">
    <property type="entry name" value="SERPENTINE RECEPTOR CLASS EPSILON-13-RELATED"/>
    <property type="match status" value="1"/>
</dbReference>
<dbReference type="Pfam" id="PF03125">
    <property type="entry name" value="Sre"/>
    <property type="match status" value="1"/>
</dbReference>
<dbReference type="EMBL" id="WIXE01017644">
    <property type="protein sequence ID" value="KAK5971557.1"/>
    <property type="molecule type" value="Genomic_DNA"/>
</dbReference>
<keyword evidence="2" id="KW-0472">Membrane</keyword>
<dbReference type="PANTHER" id="PTHR47518:SF9">
    <property type="entry name" value="SERPENTINE RECEPTOR, CLASS T"/>
    <property type="match status" value="1"/>
</dbReference>
<dbReference type="InterPro" id="IPR004151">
    <property type="entry name" value="7TM_GPCR_serpentine_rcpt_Sre"/>
</dbReference>